<feature type="region of interest" description="Disordered" evidence="8">
    <location>
        <begin position="196"/>
        <end position="237"/>
    </location>
</feature>
<dbReference type="InterPro" id="IPR018574">
    <property type="entry name" value="Structure-sp_endonuc_su_Slx4"/>
</dbReference>
<dbReference type="GO" id="GO:0006260">
    <property type="term" value="P:DNA replication"/>
    <property type="evidence" value="ECO:0007669"/>
    <property type="project" value="InterPro"/>
</dbReference>
<evidence type="ECO:0000313" key="10">
    <source>
        <dbReference type="Proteomes" id="UP000053611"/>
    </source>
</evidence>
<evidence type="ECO:0000256" key="2">
    <source>
        <dbReference type="ARBA" id="ARBA00006661"/>
    </source>
</evidence>
<feature type="region of interest" description="Disordered" evidence="8">
    <location>
        <begin position="1"/>
        <end position="157"/>
    </location>
</feature>
<comment type="similarity">
    <text evidence="2">Belongs to the SLX4 family.</text>
</comment>
<evidence type="ECO:0000256" key="1">
    <source>
        <dbReference type="ARBA" id="ARBA00004123"/>
    </source>
</evidence>
<comment type="subcellular location">
    <subcellularLocation>
        <location evidence="1">Nucleus</location>
    </subcellularLocation>
</comment>
<evidence type="ECO:0000256" key="6">
    <source>
        <dbReference type="ARBA" id="ARBA00023242"/>
    </source>
</evidence>
<evidence type="ECO:0000313" key="9">
    <source>
        <dbReference type="EMBL" id="KLT46032.1"/>
    </source>
</evidence>
<protein>
    <recommendedName>
        <fullName evidence="7">Structure-specific endonuclease subunit SLX4</fullName>
    </recommendedName>
</protein>
<reference evidence="9 10" key="1">
    <citation type="submission" date="2015-03" db="EMBL/GenBank/DDBJ databases">
        <title>Genomics and transcriptomics of the oil-accumulating basidiomycete yeast T. oleaginosus allow insights into substrate utilization and the diverse evolutionary trajectories of mating systems in fungi.</title>
        <authorList>
            <consortium name="DOE Joint Genome Institute"/>
            <person name="Kourist R."/>
            <person name="Kracht O."/>
            <person name="Bracharz F."/>
            <person name="Lipzen A."/>
            <person name="Nolan M."/>
            <person name="Ohm R."/>
            <person name="Grigoriev I."/>
            <person name="Sun S."/>
            <person name="Heitman J."/>
            <person name="Bruck T."/>
            <person name="Nowrousian M."/>
        </authorList>
    </citation>
    <scope>NUCLEOTIDE SEQUENCE [LARGE SCALE GENOMIC DNA]</scope>
    <source>
        <strain evidence="9 10">IBC0246</strain>
    </source>
</reference>
<gene>
    <name evidence="9" type="ORF">CC85DRAFT_325284</name>
</gene>
<organism evidence="9 10">
    <name type="scientific">Cutaneotrichosporon oleaginosum</name>
    <dbReference type="NCBI Taxonomy" id="879819"/>
    <lineage>
        <taxon>Eukaryota</taxon>
        <taxon>Fungi</taxon>
        <taxon>Dikarya</taxon>
        <taxon>Basidiomycota</taxon>
        <taxon>Agaricomycotina</taxon>
        <taxon>Tremellomycetes</taxon>
        <taxon>Trichosporonales</taxon>
        <taxon>Trichosporonaceae</taxon>
        <taxon>Cutaneotrichosporon</taxon>
    </lineage>
</organism>
<keyword evidence="4" id="KW-0233">DNA recombination</keyword>
<evidence type="ECO:0000256" key="5">
    <source>
        <dbReference type="ARBA" id="ARBA00023204"/>
    </source>
</evidence>
<evidence type="ECO:0000256" key="4">
    <source>
        <dbReference type="ARBA" id="ARBA00023172"/>
    </source>
</evidence>
<dbReference type="GO" id="GO:0006281">
    <property type="term" value="P:DNA repair"/>
    <property type="evidence" value="ECO:0007669"/>
    <property type="project" value="UniProtKB-KW"/>
</dbReference>
<dbReference type="GeneID" id="28986924"/>
<keyword evidence="5" id="KW-0234">DNA repair</keyword>
<dbReference type="EMBL" id="KQ087179">
    <property type="protein sequence ID" value="KLT46032.1"/>
    <property type="molecule type" value="Genomic_DNA"/>
</dbReference>
<dbReference type="RefSeq" id="XP_018282523.1">
    <property type="nucleotide sequence ID" value="XM_018426321.1"/>
</dbReference>
<evidence type="ECO:0000256" key="3">
    <source>
        <dbReference type="ARBA" id="ARBA00022763"/>
    </source>
</evidence>
<evidence type="ECO:0000256" key="8">
    <source>
        <dbReference type="SAM" id="MobiDB-lite"/>
    </source>
</evidence>
<keyword evidence="10" id="KW-1185">Reference proteome</keyword>
<keyword evidence="3" id="KW-0227">DNA damage</keyword>
<dbReference type="Pfam" id="PF09494">
    <property type="entry name" value="Slx4"/>
    <property type="match status" value="1"/>
</dbReference>
<evidence type="ECO:0000256" key="7">
    <source>
        <dbReference type="ARBA" id="ARBA00029496"/>
    </source>
</evidence>
<dbReference type="STRING" id="879819.A0A0J0XYA5"/>
<dbReference type="GO" id="GO:0033557">
    <property type="term" value="C:Slx1-Slx4 complex"/>
    <property type="evidence" value="ECO:0007669"/>
    <property type="project" value="InterPro"/>
</dbReference>
<dbReference type="GO" id="GO:0006310">
    <property type="term" value="P:DNA recombination"/>
    <property type="evidence" value="ECO:0007669"/>
    <property type="project" value="UniProtKB-KW"/>
</dbReference>
<dbReference type="Proteomes" id="UP000053611">
    <property type="component" value="Unassembled WGS sequence"/>
</dbReference>
<feature type="compositionally biased region" description="Gly residues" evidence="8">
    <location>
        <begin position="1"/>
        <end position="10"/>
    </location>
</feature>
<keyword evidence="6" id="KW-0539">Nucleus</keyword>
<name>A0A0J0XYA5_9TREE</name>
<proteinExistence type="inferred from homology"/>
<accession>A0A0J0XYA5</accession>
<dbReference type="AlphaFoldDB" id="A0A0J0XYA5"/>
<feature type="compositionally biased region" description="Acidic residues" evidence="8">
    <location>
        <begin position="97"/>
        <end position="144"/>
    </location>
</feature>
<dbReference type="OrthoDB" id="5576441at2759"/>
<feature type="compositionally biased region" description="Basic residues" evidence="8">
    <location>
        <begin position="214"/>
        <end position="224"/>
    </location>
</feature>
<sequence length="312" mass="34388">MEISGAGLGSPGSPTPRRREVINLCSSPSPQASPIGWGDAVLEFEPSPDWEYFSPPPSPLDVLDGESVGSAAPSVSRSDAGIASDSDWGGDAVLVWDGEEVLEQEDDEGLDEDEGEDEDDDDEDGELGEDDYEVHDISISDEEAPAGKRSKAPDYGSWDIPKLQRLVKRYGYRPSKDKKVLVLLATECWEALHPTPVQPLENKGKGRAPAKPTPKPKPKPKTKSKTTETTDEDDAAATDQDLDQMFYDLLTSDDILYARILRYEPLPFDELVSRALAAGVSARGWKPRFKRYLDLKGVTYFTTDPTAPRRRY</sequence>